<comment type="caution">
    <text evidence="4">The sequence shown here is derived from an EMBL/GenBank/DDBJ whole genome shotgun (WGS) entry which is preliminary data.</text>
</comment>
<proteinExistence type="predicted"/>
<dbReference type="AlphaFoldDB" id="S8CKZ9"/>
<evidence type="ECO:0000313" key="5">
    <source>
        <dbReference type="Proteomes" id="UP000015453"/>
    </source>
</evidence>
<organism evidence="4 5">
    <name type="scientific">Genlisea aurea</name>
    <dbReference type="NCBI Taxonomy" id="192259"/>
    <lineage>
        <taxon>Eukaryota</taxon>
        <taxon>Viridiplantae</taxon>
        <taxon>Streptophyta</taxon>
        <taxon>Embryophyta</taxon>
        <taxon>Tracheophyta</taxon>
        <taxon>Spermatophyta</taxon>
        <taxon>Magnoliopsida</taxon>
        <taxon>eudicotyledons</taxon>
        <taxon>Gunneridae</taxon>
        <taxon>Pentapetalae</taxon>
        <taxon>asterids</taxon>
        <taxon>lamiids</taxon>
        <taxon>Lamiales</taxon>
        <taxon>Lentibulariaceae</taxon>
        <taxon>Genlisea</taxon>
    </lineage>
</organism>
<dbReference type="InterPro" id="IPR012337">
    <property type="entry name" value="RNaseH-like_sf"/>
</dbReference>
<keyword evidence="3" id="KW-0269">Exonuclease</keyword>
<dbReference type="Proteomes" id="UP000015453">
    <property type="component" value="Unassembled WGS sequence"/>
</dbReference>
<protein>
    <submittedName>
        <fullName evidence="4">Uncharacterized protein</fullName>
    </submittedName>
</protein>
<accession>S8CKZ9</accession>
<dbReference type="InterPro" id="IPR047201">
    <property type="entry name" value="ERI-1_3'hExo-like"/>
</dbReference>
<gene>
    <name evidence="4" type="ORF">M569_07399</name>
</gene>
<dbReference type="GO" id="GO:0000175">
    <property type="term" value="F:3'-5'-RNA exonuclease activity"/>
    <property type="evidence" value="ECO:0007669"/>
    <property type="project" value="InterPro"/>
</dbReference>
<keyword evidence="5" id="KW-1185">Reference proteome</keyword>
<keyword evidence="1" id="KW-0540">Nuclease</keyword>
<dbReference type="PANTHER" id="PTHR23044">
    <property type="entry name" value="3'-5' EXONUCLEASE ERI1-RELATED"/>
    <property type="match status" value="1"/>
</dbReference>
<dbReference type="InterPro" id="IPR051274">
    <property type="entry name" value="3-5_Exoribonuclease"/>
</dbReference>
<evidence type="ECO:0000256" key="3">
    <source>
        <dbReference type="ARBA" id="ARBA00022839"/>
    </source>
</evidence>
<keyword evidence="2" id="KW-0378">Hydrolase</keyword>
<dbReference type="Gene3D" id="3.30.420.10">
    <property type="entry name" value="Ribonuclease H-like superfamily/Ribonuclease H"/>
    <property type="match status" value="1"/>
</dbReference>
<dbReference type="PANTHER" id="PTHR23044:SF61">
    <property type="entry name" value="3'-5' EXORIBONUCLEASE 1-RELATED"/>
    <property type="match status" value="1"/>
</dbReference>
<evidence type="ECO:0000256" key="1">
    <source>
        <dbReference type="ARBA" id="ARBA00022722"/>
    </source>
</evidence>
<evidence type="ECO:0000313" key="4">
    <source>
        <dbReference type="EMBL" id="EPS67375.1"/>
    </source>
</evidence>
<dbReference type="OrthoDB" id="448399at2759"/>
<evidence type="ECO:0000256" key="2">
    <source>
        <dbReference type="ARBA" id="ARBA00022801"/>
    </source>
</evidence>
<reference evidence="4 5" key="1">
    <citation type="journal article" date="2013" name="BMC Genomics">
        <title>The miniature genome of a carnivorous plant Genlisea aurea contains a low number of genes and short non-coding sequences.</title>
        <authorList>
            <person name="Leushkin E.V."/>
            <person name="Sutormin R.A."/>
            <person name="Nabieva E.R."/>
            <person name="Penin A.A."/>
            <person name="Kondrashov A.S."/>
            <person name="Logacheva M.D."/>
        </authorList>
    </citation>
    <scope>NUCLEOTIDE SEQUENCE [LARGE SCALE GENOMIC DNA]</scope>
</reference>
<sequence length="351" mass="40180">MAIPSIRFCRTLVSSSNSFRPFSSPDSPHSRSRSTFVECSHRSMEESTVIEPQSPENCRTRWKPLCLYHTQGKCTKIRDPLHLEKFSHSCAVDLAESVSGSRNVSEQEFDYLLVLDLEGKLEILEFPVLLFDTKALQVVDVFHRFVRPTRMSERRTAEYIEGKYGKFGVDRVWHDTAIHFSDVIEQFECWLRKERHGGGQIVLLGEDGDQRLNKAAFVTCGNWDLKTKIPQQCLVSGISLPPLFMEWINIKDIFLNFYNKRAPGMVSMMRELRIPPEGSHHLGIDDSKNIARILLRLLSDGARLQITARRASPRSAPTFLFLNRGRKRWLIPTKGGSFTSDIFPVGSHITR</sequence>
<dbReference type="SUPFAM" id="SSF53098">
    <property type="entry name" value="Ribonuclease H-like"/>
    <property type="match status" value="1"/>
</dbReference>
<name>S8CKZ9_9LAMI</name>
<dbReference type="CDD" id="cd06133">
    <property type="entry name" value="ERI-1_3'hExo_like"/>
    <property type="match status" value="1"/>
</dbReference>
<dbReference type="GO" id="GO:0003676">
    <property type="term" value="F:nucleic acid binding"/>
    <property type="evidence" value="ECO:0007669"/>
    <property type="project" value="InterPro"/>
</dbReference>
<dbReference type="EMBL" id="AUSU01003144">
    <property type="protein sequence ID" value="EPS67375.1"/>
    <property type="molecule type" value="Genomic_DNA"/>
</dbReference>
<dbReference type="InterPro" id="IPR036397">
    <property type="entry name" value="RNaseH_sf"/>
</dbReference>